<dbReference type="AlphaFoldDB" id="A0A5C1YGX3"/>
<sequence>MWTPPAPPTPAGAPAVRAPGGSAATPAGAAAPEVFARPLNQKVPGRKSASIDWPIDRLRARSPSRTLSGELLSAESRPLT</sequence>
<feature type="region of interest" description="Disordered" evidence="1">
    <location>
        <begin position="1"/>
        <end position="29"/>
    </location>
</feature>
<accession>A0A5C1YGX3</accession>
<evidence type="ECO:0000256" key="1">
    <source>
        <dbReference type="SAM" id="MobiDB-lite"/>
    </source>
</evidence>
<organism evidence="2 3">
    <name type="scientific">Agromyces intestinalis</name>
    <dbReference type="NCBI Taxonomy" id="2592652"/>
    <lineage>
        <taxon>Bacteria</taxon>
        <taxon>Bacillati</taxon>
        <taxon>Actinomycetota</taxon>
        <taxon>Actinomycetes</taxon>
        <taxon>Micrococcales</taxon>
        <taxon>Microbacteriaceae</taxon>
        <taxon>Agromyces</taxon>
    </lineage>
</organism>
<keyword evidence="3" id="KW-1185">Reference proteome</keyword>
<name>A0A5C1YGX3_9MICO</name>
<gene>
    <name evidence="2" type="ORF">FLP10_10410</name>
</gene>
<dbReference type="EMBL" id="CP043505">
    <property type="protein sequence ID" value="QEO14775.1"/>
    <property type="molecule type" value="Genomic_DNA"/>
</dbReference>
<feature type="compositionally biased region" description="Pro residues" evidence="1">
    <location>
        <begin position="1"/>
        <end position="11"/>
    </location>
</feature>
<evidence type="ECO:0000313" key="3">
    <source>
        <dbReference type="Proteomes" id="UP000324678"/>
    </source>
</evidence>
<dbReference type="KEGG" id="ail:FLP10_10410"/>
<dbReference type="Proteomes" id="UP000324678">
    <property type="component" value="Chromosome"/>
</dbReference>
<evidence type="ECO:0000313" key="2">
    <source>
        <dbReference type="EMBL" id="QEO14775.1"/>
    </source>
</evidence>
<proteinExistence type="predicted"/>
<reference evidence="2 3" key="1">
    <citation type="submission" date="2019-09" db="EMBL/GenBank/DDBJ databases">
        <title>Genome sequencing of strain KACC 19306.</title>
        <authorList>
            <person name="Heo J."/>
            <person name="Kim S.-J."/>
            <person name="Kim J.-S."/>
            <person name="Hong S.-B."/>
            <person name="Kwon S.-W."/>
        </authorList>
    </citation>
    <scope>NUCLEOTIDE SEQUENCE [LARGE SCALE GENOMIC DNA]</scope>
    <source>
        <strain evidence="2 3">KACC 19306</strain>
    </source>
</reference>
<feature type="region of interest" description="Disordered" evidence="1">
    <location>
        <begin position="58"/>
        <end position="80"/>
    </location>
</feature>
<feature type="compositionally biased region" description="Low complexity" evidence="1">
    <location>
        <begin position="12"/>
        <end position="29"/>
    </location>
</feature>
<protein>
    <submittedName>
        <fullName evidence="2">Uncharacterized protein</fullName>
    </submittedName>
</protein>